<keyword evidence="2" id="KW-0805">Transcription regulation</keyword>
<dbReference type="STRING" id="584.AOUC001_11155"/>
<dbReference type="Gene3D" id="1.10.10.10">
    <property type="entry name" value="Winged helix-like DNA-binding domain superfamily/Winged helix DNA-binding domain"/>
    <property type="match status" value="1"/>
</dbReference>
<evidence type="ECO:0000313" key="7">
    <source>
        <dbReference type="EMBL" id="SUC18653.1"/>
    </source>
</evidence>
<organism evidence="6 8">
    <name type="scientific">Proteus mirabilis</name>
    <dbReference type="NCBI Taxonomy" id="584"/>
    <lineage>
        <taxon>Bacteria</taxon>
        <taxon>Pseudomonadati</taxon>
        <taxon>Pseudomonadota</taxon>
        <taxon>Gammaproteobacteria</taxon>
        <taxon>Enterobacterales</taxon>
        <taxon>Morganellaceae</taxon>
        <taxon>Proteus</taxon>
    </lineage>
</organism>
<reference evidence="6 8" key="1">
    <citation type="submission" date="2017-05" db="EMBL/GenBank/DDBJ databases">
        <title>Whole genome sequencing of Proteus mirabilis AR_0155.</title>
        <authorList>
            <person name="Conlan S."/>
            <person name="Thomas P.J."/>
            <person name="Mullikin J."/>
            <person name="Frank K.M."/>
            <person name="Segre J.A."/>
        </authorList>
    </citation>
    <scope>NUCLEOTIDE SEQUENCE [LARGE SCALE GENOMIC DNA]</scope>
    <source>
        <strain evidence="6 8">AR_0155</strain>
    </source>
</reference>
<dbReference type="GO" id="GO:0003677">
    <property type="term" value="F:DNA binding"/>
    <property type="evidence" value="ECO:0007669"/>
    <property type="project" value="UniProtKB-KW"/>
</dbReference>
<dbReference type="Proteomes" id="UP000195540">
    <property type="component" value="Chromosome"/>
</dbReference>
<dbReference type="PANTHER" id="PTHR30419:SF8">
    <property type="entry name" value="NITROGEN ASSIMILATION TRANSCRIPTIONAL ACTIVATOR-RELATED"/>
    <property type="match status" value="1"/>
</dbReference>
<dbReference type="SUPFAM" id="SSF46785">
    <property type="entry name" value="Winged helix' DNA-binding domain"/>
    <property type="match status" value="1"/>
</dbReference>
<evidence type="ECO:0000259" key="5">
    <source>
        <dbReference type="PROSITE" id="PS50931"/>
    </source>
</evidence>
<dbReference type="InterPro" id="IPR050950">
    <property type="entry name" value="HTH-type_LysR_regulators"/>
</dbReference>
<dbReference type="InterPro" id="IPR000847">
    <property type="entry name" value="LysR_HTH_N"/>
</dbReference>
<gene>
    <name evidence="7" type="primary">cynR_1</name>
    <name evidence="6" type="ORF">AM402_14450</name>
    <name evidence="7" type="ORF">NCTC11938_00852</name>
</gene>
<evidence type="ECO:0000256" key="4">
    <source>
        <dbReference type="ARBA" id="ARBA00023163"/>
    </source>
</evidence>
<dbReference type="PROSITE" id="PS50931">
    <property type="entry name" value="HTH_LYSR"/>
    <property type="match status" value="1"/>
</dbReference>
<evidence type="ECO:0000256" key="3">
    <source>
        <dbReference type="ARBA" id="ARBA00023125"/>
    </source>
</evidence>
<dbReference type="FunFam" id="1.10.10.10:FF:000001">
    <property type="entry name" value="LysR family transcriptional regulator"/>
    <property type="match status" value="1"/>
</dbReference>
<dbReference type="GO" id="GO:0005829">
    <property type="term" value="C:cytosol"/>
    <property type="evidence" value="ECO:0007669"/>
    <property type="project" value="TreeGrafter"/>
</dbReference>
<evidence type="ECO:0000313" key="8">
    <source>
        <dbReference type="Proteomes" id="UP000195540"/>
    </source>
</evidence>
<dbReference type="GO" id="GO:0003700">
    <property type="term" value="F:DNA-binding transcription factor activity"/>
    <property type="evidence" value="ECO:0007669"/>
    <property type="project" value="InterPro"/>
</dbReference>
<proteinExistence type="inferred from homology"/>
<name>A0A1Z1SW91_PROMI</name>
<dbReference type="InterPro" id="IPR005119">
    <property type="entry name" value="LysR_subst-bd"/>
</dbReference>
<dbReference type="InterPro" id="IPR036390">
    <property type="entry name" value="WH_DNA-bd_sf"/>
</dbReference>
<dbReference type="PANTHER" id="PTHR30419">
    <property type="entry name" value="HTH-TYPE TRANSCRIPTIONAL REGULATOR YBHD"/>
    <property type="match status" value="1"/>
</dbReference>
<reference evidence="7 9" key="2">
    <citation type="submission" date="2018-06" db="EMBL/GenBank/DDBJ databases">
        <authorList>
            <consortium name="Pathogen Informatics"/>
            <person name="Doyle S."/>
        </authorList>
    </citation>
    <scope>NUCLEOTIDE SEQUENCE [LARGE SCALE GENOMIC DNA]</scope>
    <source>
        <strain evidence="7 9">NCTC11938</strain>
    </source>
</reference>
<evidence type="ECO:0000313" key="6">
    <source>
        <dbReference type="EMBL" id="ARX35307.1"/>
    </source>
</evidence>
<dbReference type="Gene3D" id="3.40.190.290">
    <property type="match status" value="1"/>
</dbReference>
<dbReference type="EMBL" id="UGTS01000004">
    <property type="protein sequence ID" value="SUC18653.1"/>
    <property type="molecule type" value="Genomic_DNA"/>
</dbReference>
<keyword evidence="4" id="KW-0804">Transcription</keyword>
<evidence type="ECO:0000256" key="1">
    <source>
        <dbReference type="ARBA" id="ARBA00009437"/>
    </source>
</evidence>
<dbReference type="Proteomes" id="UP000254191">
    <property type="component" value="Unassembled WGS sequence"/>
</dbReference>
<dbReference type="Pfam" id="PF00126">
    <property type="entry name" value="HTH_1"/>
    <property type="match status" value="1"/>
</dbReference>
<comment type="similarity">
    <text evidence="1">Belongs to the LysR transcriptional regulatory family.</text>
</comment>
<dbReference type="InterPro" id="IPR036388">
    <property type="entry name" value="WH-like_DNA-bd_sf"/>
</dbReference>
<dbReference type="PRINTS" id="PR00039">
    <property type="entry name" value="HTHLYSR"/>
</dbReference>
<keyword evidence="3" id="KW-0238">DNA-binding</keyword>
<dbReference type="Pfam" id="PF03466">
    <property type="entry name" value="LysR_substrate"/>
    <property type="match status" value="1"/>
</dbReference>
<accession>A0A1Z1SW91</accession>
<sequence length="297" mass="33368">MDIRVLRYFIEVVQLNGFSRAADALFITQPAISRSIKKLEDELGTVLLIREVDGVKLTDDGAILYEHAKQILAQFNSMNKALNDKDEPLTGALNVGLPPVIASTYFADIIMAFSSRHPNVELKIFELGTKQMEDAMLEGTVETAAVMLPFNDKDFELTIFSEDHLMLLVAQSHPLAKDKKVNFKQLITERFIFFSEDFRINDLVRSACGIYNIEPQIVGRSNHLDLIIAMVKAGVGITLLPNSMCNKYPIDDLVVIPITSPRLSYQLALATNQNSYQSRSCQAWNKLAIEKLMKENI</sequence>
<dbReference type="RefSeq" id="WP_004247069.1">
    <property type="nucleotide sequence ID" value="NZ_BGKS01000011.1"/>
</dbReference>
<evidence type="ECO:0000256" key="2">
    <source>
        <dbReference type="ARBA" id="ARBA00023015"/>
    </source>
</evidence>
<evidence type="ECO:0000313" key="9">
    <source>
        <dbReference type="Proteomes" id="UP000254191"/>
    </source>
</evidence>
<dbReference type="EMBL" id="CP021694">
    <property type="protein sequence ID" value="ARX35307.1"/>
    <property type="molecule type" value="Genomic_DNA"/>
</dbReference>
<protein>
    <submittedName>
        <fullName evidence="6 7">LysR-family transcriptional regulator</fullName>
    </submittedName>
</protein>
<dbReference type="SUPFAM" id="SSF53850">
    <property type="entry name" value="Periplasmic binding protein-like II"/>
    <property type="match status" value="1"/>
</dbReference>
<dbReference type="AlphaFoldDB" id="A0A1Z1SW91"/>
<feature type="domain" description="HTH lysR-type" evidence="5">
    <location>
        <begin position="1"/>
        <end position="58"/>
    </location>
</feature>